<name>A0ABR9U0G8_9NOSO</name>
<keyword evidence="3" id="KW-1185">Reference proteome</keyword>
<keyword evidence="1" id="KW-1133">Transmembrane helix</keyword>
<comment type="caution">
    <text evidence="2">The sequence shown here is derived from an EMBL/GenBank/DDBJ whole genome shotgun (WGS) entry which is preliminary data.</text>
</comment>
<keyword evidence="1" id="KW-0472">Membrane</keyword>
<proteinExistence type="predicted"/>
<keyword evidence="1" id="KW-0812">Transmembrane</keyword>
<protein>
    <submittedName>
        <fullName evidence="2">Uncharacterized protein</fullName>
    </submittedName>
</protein>
<reference evidence="2 3" key="1">
    <citation type="submission" date="2020-10" db="EMBL/GenBank/DDBJ databases">
        <authorList>
            <person name="Castelo-Branco R."/>
            <person name="Eusebio N."/>
            <person name="Adriana R."/>
            <person name="Vieira A."/>
            <person name="Brugerolle De Fraissinette N."/>
            <person name="Rezende De Castro R."/>
            <person name="Schneider M.P."/>
            <person name="Vasconcelos V."/>
            <person name="Leao P.N."/>
        </authorList>
    </citation>
    <scope>NUCLEOTIDE SEQUENCE [LARGE SCALE GENOMIC DNA]</scope>
    <source>
        <strain evidence="2 3">LEGE 07299</strain>
    </source>
</reference>
<evidence type="ECO:0000313" key="3">
    <source>
        <dbReference type="Proteomes" id="UP000647836"/>
    </source>
</evidence>
<sequence length="181" mass="19920">MLNKYIDLIEKHPIRLAAAIAVIGGLGSLPYMVFQMGAARTNQEQAQVQAPVGGASDDMYDMDTEPFDRTKCKVYNMGMALGAWVFQFKGTDGKLDYMLFTDDLDVIQTFDRSPFGIFWWSSSGFRDSDYPEIAKVLPPEGLKELDALLDNYSYAAIGTTAFANAVQQSANAGLLNTCDVD</sequence>
<evidence type="ECO:0000313" key="2">
    <source>
        <dbReference type="EMBL" id="MBE9105345.1"/>
    </source>
</evidence>
<organism evidence="2 3">
    <name type="scientific">Nostoc cf. edaphicum LEGE 07299</name>
    <dbReference type="NCBI Taxonomy" id="2777974"/>
    <lineage>
        <taxon>Bacteria</taxon>
        <taxon>Bacillati</taxon>
        <taxon>Cyanobacteriota</taxon>
        <taxon>Cyanophyceae</taxon>
        <taxon>Nostocales</taxon>
        <taxon>Nostocaceae</taxon>
        <taxon>Nostoc</taxon>
    </lineage>
</organism>
<dbReference type="Proteomes" id="UP000647836">
    <property type="component" value="Unassembled WGS sequence"/>
</dbReference>
<dbReference type="RefSeq" id="WP_194043431.1">
    <property type="nucleotide sequence ID" value="NZ_JADEXF010000279.1"/>
</dbReference>
<accession>A0ABR9U0G8</accession>
<dbReference type="EMBL" id="JADEXF010000279">
    <property type="protein sequence ID" value="MBE9105345.1"/>
    <property type="molecule type" value="Genomic_DNA"/>
</dbReference>
<gene>
    <name evidence="2" type="ORF">IQ229_10445</name>
</gene>
<evidence type="ECO:0000256" key="1">
    <source>
        <dbReference type="SAM" id="Phobius"/>
    </source>
</evidence>
<feature type="transmembrane region" description="Helical" evidence="1">
    <location>
        <begin position="12"/>
        <end position="34"/>
    </location>
</feature>